<dbReference type="AlphaFoldDB" id="A0A060LZH2"/>
<reference evidence="2 3" key="1">
    <citation type="journal article" date="2014" name="Gene">
        <title>A comparative genomic analysis of the alkalitolerant soil bacterium Bacillus lehensis G1.</title>
        <authorList>
            <person name="Noor Y.M."/>
            <person name="Samsulrizal N.H."/>
            <person name="Jema'on N.A."/>
            <person name="Low K.O."/>
            <person name="Ramli A.N."/>
            <person name="Alias N.I."/>
            <person name="Damis S.I."/>
            <person name="Fuzi S.F."/>
            <person name="Isa M.N."/>
            <person name="Murad A.M."/>
            <person name="Raih M.F."/>
            <person name="Bakar F.D."/>
            <person name="Najimudin N."/>
            <person name="Mahadi N.M."/>
            <person name="Illias R.M."/>
        </authorList>
    </citation>
    <scope>NUCLEOTIDE SEQUENCE [LARGE SCALE GENOMIC DNA]</scope>
    <source>
        <strain evidence="2 3">G1</strain>
    </source>
</reference>
<name>A0A060LZH2_9BACI</name>
<accession>A0A060LZH2</accession>
<dbReference type="STRING" id="1246626.BleG1_0616"/>
<dbReference type="GO" id="GO:0008410">
    <property type="term" value="F:CoA-transferase activity"/>
    <property type="evidence" value="ECO:0007669"/>
    <property type="project" value="TreeGrafter"/>
</dbReference>
<organism evidence="2 3">
    <name type="scientific">Shouchella lehensis G1</name>
    <dbReference type="NCBI Taxonomy" id="1246626"/>
    <lineage>
        <taxon>Bacteria</taxon>
        <taxon>Bacillati</taxon>
        <taxon>Bacillota</taxon>
        <taxon>Bacilli</taxon>
        <taxon>Bacillales</taxon>
        <taxon>Bacillaceae</taxon>
        <taxon>Shouchella</taxon>
    </lineage>
</organism>
<keyword evidence="3" id="KW-1185">Reference proteome</keyword>
<proteinExistence type="predicted"/>
<dbReference type="eggNOG" id="COG1804">
    <property type="taxonomic scope" value="Bacteria"/>
</dbReference>
<gene>
    <name evidence="2" type="ORF">BleG1_0616</name>
</gene>
<dbReference type="RefSeq" id="WP_038476997.1">
    <property type="nucleotide sequence ID" value="NZ_CP003923.1"/>
</dbReference>
<dbReference type="Proteomes" id="UP000027142">
    <property type="component" value="Chromosome"/>
</dbReference>
<sequence>MSLSNGPLTGIRIVDASTVLAAPFAASLLGDMGAEVIKVELPQTGDPLRGLGPYKEEEPLRWPGMSRNKQSLTLDIRQKEGQEIFKDLLKDADVLIENFRPKTLERWGLGYEELKQVNPKLVMARQSGYGQTGPYAEKAGFGTPATAFSGYTYLQGFSDRHPVSPAFSLMDYISGVFLALGAVSALYNRDAAGTGQGQVVELGLYEAMFRMMDFLVAEYDQLGKVRERAPMLHGHSSPAGTYRTKDHHWVVLVCSTQRTWERLAKAMKQEALLEDQRYRTNADRMEHDKELQEIVSDFISSNNRDELQEKLDQFGVPVSPIMNIKDIFENEQYEARENILEVDHPRLGKVKVPGIVPKFSETPGRIRHRAPDLGEHTESILYRLGYSKERITKLKESGVV</sequence>
<dbReference type="OrthoDB" id="9797653at2"/>
<dbReference type="Pfam" id="PF02515">
    <property type="entry name" value="CoA_transf_3"/>
    <property type="match status" value="1"/>
</dbReference>
<evidence type="ECO:0000256" key="1">
    <source>
        <dbReference type="ARBA" id="ARBA00022679"/>
    </source>
</evidence>
<protein>
    <submittedName>
        <fullName evidence="2">CoA-transferase family III protein</fullName>
    </submittedName>
</protein>
<evidence type="ECO:0000313" key="2">
    <source>
        <dbReference type="EMBL" id="AIC93224.1"/>
    </source>
</evidence>
<dbReference type="InterPro" id="IPR044855">
    <property type="entry name" value="CoA-Trfase_III_dom3_sf"/>
</dbReference>
<dbReference type="InterPro" id="IPR050483">
    <property type="entry name" value="CoA-transferase_III_domain"/>
</dbReference>
<dbReference type="InterPro" id="IPR023606">
    <property type="entry name" value="CoA-Trfase_III_dom_1_sf"/>
</dbReference>
<evidence type="ECO:0000313" key="3">
    <source>
        <dbReference type="Proteomes" id="UP000027142"/>
    </source>
</evidence>
<dbReference type="PATRIC" id="fig|1246626.3.peg.611"/>
<keyword evidence="1 2" id="KW-0808">Transferase</keyword>
<dbReference type="EMBL" id="CP003923">
    <property type="protein sequence ID" value="AIC93224.1"/>
    <property type="molecule type" value="Genomic_DNA"/>
</dbReference>
<dbReference type="InterPro" id="IPR003673">
    <property type="entry name" value="CoA-Trfase_fam_III"/>
</dbReference>
<dbReference type="PANTHER" id="PTHR48207:SF3">
    <property type="entry name" value="SUCCINATE--HYDROXYMETHYLGLUTARATE COA-TRANSFERASE"/>
    <property type="match status" value="1"/>
</dbReference>
<dbReference type="HOGENOM" id="CLU_033975_2_0_9"/>
<dbReference type="KEGG" id="ble:BleG1_0616"/>
<dbReference type="SUPFAM" id="SSF89796">
    <property type="entry name" value="CoA-transferase family III (CaiB/BaiF)"/>
    <property type="match status" value="1"/>
</dbReference>
<dbReference type="Gene3D" id="3.40.50.10540">
    <property type="entry name" value="Crotonobetainyl-coa:carnitine coa-transferase, domain 1"/>
    <property type="match status" value="1"/>
</dbReference>
<dbReference type="Gene3D" id="3.30.1540.10">
    <property type="entry name" value="formyl-coa transferase, domain 3"/>
    <property type="match status" value="1"/>
</dbReference>
<dbReference type="PANTHER" id="PTHR48207">
    <property type="entry name" value="SUCCINATE--HYDROXYMETHYLGLUTARATE COA-TRANSFERASE"/>
    <property type="match status" value="1"/>
</dbReference>